<dbReference type="AlphaFoldDB" id="D2V9Z9"/>
<evidence type="ECO:0000256" key="3">
    <source>
        <dbReference type="ARBA" id="ARBA00023015"/>
    </source>
</evidence>
<dbReference type="GO" id="GO:0046982">
    <property type="term" value="F:protein heterodimerization activity"/>
    <property type="evidence" value="ECO:0007669"/>
    <property type="project" value="InterPro"/>
</dbReference>
<dbReference type="OMA" id="PHDAQVM"/>
<evidence type="ECO:0000256" key="6">
    <source>
        <dbReference type="SAM" id="MobiDB-lite"/>
    </source>
</evidence>
<protein>
    <submittedName>
        <fullName evidence="7">Predicted protein</fullName>
    </submittedName>
</protein>
<feature type="non-terminal residue" evidence="7">
    <location>
        <position position="1"/>
    </location>
</feature>
<dbReference type="SUPFAM" id="SSF47113">
    <property type="entry name" value="Histone-fold"/>
    <property type="match status" value="1"/>
</dbReference>
<feature type="region of interest" description="Disordered" evidence="6">
    <location>
        <begin position="116"/>
        <end position="159"/>
    </location>
</feature>
<feature type="non-terminal residue" evidence="7">
    <location>
        <position position="159"/>
    </location>
</feature>
<name>D2V9Z9_NAEGR</name>
<dbReference type="EMBL" id="GG738859">
    <property type="protein sequence ID" value="EFC46223.1"/>
    <property type="molecule type" value="Genomic_DNA"/>
</dbReference>
<dbReference type="eggNOG" id="KOG3334">
    <property type="taxonomic scope" value="Eukaryota"/>
</dbReference>
<gene>
    <name evidence="7" type="ORF">NAEGRDRAFT_4666</name>
</gene>
<keyword evidence="8" id="KW-1185">Reference proteome</keyword>
<evidence type="ECO:0000313" key="8">
    <source>
        <dbReference type="Proteomes" id="UP000006671"/>
    </source>
</evidence>
<dbReference type="VEuPathDB" id="AmoebaDB:NAEGRDRAFT_4666"/>
<dbReference type="Pfam" id="PF02291">
    <property type="entry name" value="TFIID-31kDa"/>
    <property type="match status" value="1"/>
</dbReference>
<dbReference type="OrthoDB" id="341924at2759"/>
<dbReference type="KEGG" id="ngr:NAEGRDRAFT_4666"/>
<dbReference type="InterPro" id="IPR003162">
    <property type="entry name" value="TFIID-31"/>
</dbReference>
<comment type="similarity">
    <text evidence="2">Belongs to the TAF9 family.</text>
</comment>
<dbReference type="PANTHER" id="PTHR48068:SF4">
    <property type="entry name" value="TATA-BOX BINDING PROTEIN ASSOCIATED FACTOR 9"/>
    <property type="match status" value="1"/>
</dbReference>
<evidence type="ECO:0000256" key="4">
    <source>
        <dbReference type="ARBA" id="ARBA00023163"/>
    </source>
</evidence>
<dbReference type="FunCoup" id="D2V9Z9">
    <property type="interactions" value="56"/>
</dbReference>
<dbReference type="GO" id="GO:0016251">
    <property type="term" value="F:RNA polymerase II general transcription initiation factor activity"/>
    <property type="evidence" value="ECO:0007669"/>
    <property type="project" value="TreeGrafter"/>
</dbReference>
<dbReference type="InParanoid" id="D2V9Z9"/>
<feature type="compositionally biased region" description="Polar residues" evidence="6">
    <location>
        <begin position="148"/>
        <end position="159"/>
    </location>
</feature>
<evidence type="ECO:0000313" key="7">
    <source>
        <dbReference type="EMBL" id="EFC46223.1"/>
    </source>
</evidence>
<dbReference type="InterPro" id="IPR051431">
    <property type="entry name" value="TFIID_subunit_9"/>
</dbReference>
<sequence length="159" mass="18445">QNVPKDAIIVEKILQSMGINEFEPRVIEQLLELVYRYITEVIEDSYVYMDHASRSDLDLEDIRLAIQTRVNHSYTEPPPVEFLLEVASQKNSQPILLPKKQRVLLPPQHHCLSNRNYQFAKSSPSDDLGSRKRRKQSEAMVIDENNDQLEVQQNENSLS</sequence>
<comment type="subcellular location">
    <subcellularLocation>
        <location evidence="1">Nucleus</location>
    </subcellularLocation>
</comment>
<proteinExistence type="inferred from homology"/>
<evidence type="ECO:0000256" key="5">
    <source>
        <dbReference type="ARBA" id="ARBA00023242"/>
    </source>
</evidence>
<keyword evidence="4" id="KW-0804">Transcription</keyword>
<evidence type="ECO:0000256" key="2">
    <source>
        <dbReference type="ARBA" id="ARBA00007646"/>
    </source>
</evidence>
<dbReference type="GO" id="GO:0051123">
    <property type="term" value="P:RNA polymerase II preinitiation complex assembly"/>
    <property type="evidence" value="ECO:0007669"/>
    <property type="project" value="TreeGrafter"/>
</dbReference>
<dbReference type="GO" id="GO:0000124">
    <property type="term" value="C:SAGA complex"/>
    <property type="evidence" value="ECO:0007669"/>
    <property type="project" value="TreeGrafter"/>
</dbReference>
<dbReference type="STRING" id="5762.D2V9Z9"/>
<dbReference type="GO" id="GO:0005669">
    <property type="term" value="C:transcription factor TFIID complex"/>
    <property type="evidence" value="ECO:0007669"/>
    <property type="project" value="TreeGrafter"/>
</dbReference>
<feature type="compositionally biased region" description="Polar residues" evidence="6">
    <location>
        <begin position="116"/>
        <end position="125"/>
    </location>
</feature>
<dbReference type="Proteomes" id="UP000006671">
    <property type="component" value="Unassembled WGS sequence"/>
</dbReference>
<dbReference type="Gene3D" id="1.10.20.10">
    <property type="entry name" value="Histone, subunit A"/>
    <property type="match status" value="1"/>
</dbReference>
<evidence type="ECO:0000256" key="1">
    <source>
        <dbReference type="ARBA" id="ARBA00004123"/>
    </source>
</evidence>
<keyword evidence="5" id="KW-0539">Nucleus</keyword>
<organism evidence="8">
    <name type="scientific">Naegleria gruberi</name>
    <name type="common">Amoeba</name>
    <dbReference type="NCBI Taxonomy" id="5762"/>
    <lineage>
        <taxon>Eukaryota</taxon>
        <taxon>Discoba</taxon>
        <taxon>Heterolobosea</taxon>
        <taxon>Tetramitia</taxon>
        <taxon>Eutetramitia</taxon>
        <taxon>Vahlkampfiidae</taxon>
        <taxon>Naegleria</taxon>
    </lineage>
</organism>
<dbReference type="GeneID" id="8851394"/>
<accession>D2V9Z9</accession>
<dbReference type="CDD" id="cd07979">
    <property type="entry name" value="HFD_TAF9"/>
    <property type="match status" value="1"/>
</dbReference>
<dbReference type="RefSeq" id="XP_002678967.1">
    <property type="nucleotide sequence ID" value="XM_002678921.1"/>
</dbReference>
<dbReference type="GO" id="GO:0003713">
    <property type="term" value="F:transcription coactivator activity"/>
    <property type="evidence" value="ECO:0007669"/>
    <property type="project" value="TreeGrafter"/>
</dbReference>
<dbReference type="InterPro" id="IPR009072">
    <property type="entry name" value="Histone-fold"/>
</dbReference>
<dbReference type="PANTHER" id="PTHR48068">
    <property type="entry name" value="TAF9 RNA POLYMERASE II, TATA BOX-BINDING PROTEIN (TBP)-ASSOCIATED FACTOR"/>
    <property type="match status" value="1"/>
</dbReference>
<keyword evidence="3" id="KW-0805">Transcription regulation</keyword>
<reference evidence="7 8" key="1">
    <citation type="journal article" date="2010" name="Cell">
        <title>The genome of Naegleria gruberi illuminates early eukaryotic versatility.</title>
        <authorList>
            <person name="Fritz-Laylin L.K."/>
            <person name="Prochnik S.E."/>
            <person name="Ginger M.L."/>
            <person name="Dacks J.B."/>
            <person name="Carpenter M.L."/>
            <person name="Field M.C."/>
            <person name="Kuo A."/>
            <person name="Paredez A."/>
            <person name="Chapman J."/>
            <person name="Pham J."/>
            <person name="Shu S."/>
            <person name="Neupane R."/>
            <person name="Cipriano M."/>
            <person name="Mancuso J."/>
            <person name="Tu H."/>
            <person name="Salamov A."/>
            <person name="Lindquist E."/>
            <person name="Shapiro H."/>
            <person name="Lucas S."/>
            <person name="Grigoriev I.V."/>
            <person name="Cande W.Z."/>
            <person name="Fulton C."/>
            <person name="Rokhsar D.S."/>
            <person name="Dawson S.C."/>
        </authorList>
    </citation>
    <scope>NUCLEOTIDE SEQUENCE [LARGE SCALE GENOMIC DNA]</scope>
    <source>
        <strain evidence="7 8">NEG-M</strain>
    </source>
</reference>
<dbReference type="FunFam" id="1.10.20.10:FF:000018">
    <property type="entry name" value="Transcription initiation factor TFIID subunit 9"/>
    <property type="match status" value="1"/>
</dbReference>